<feature type="compositionally biased region" description="Low complexity" evidence="1">
    <location>
        <begin position="48"/>
        <end position="63"/>
    </location>
</feature>
<feature type="region of interest" description="Disordered" evidence="1">
    <location>
        <begin position="16"/>
        <end position="75"/>
    </location>
</feature>
<proteinExistence type="predicted"/>
<dbReference type="RefSeq" id="WP_029397414.1">
    <property type="nucleotide sequence ID" value="NZ_JAVRET010000118.1"/>
</dbReference>
<comment type="caution">
    <text evidence="2">The sequence shown here is derived from an EMBL/GenBank/DDBJ whole genome shotgun (WGS) entry which is preliminary data.</text>
</comment>
<organism evidence="2 3">
    <name type="scientific">Streptomyces evansiae</name>
    <dbReference type="NCBI Taxonomy" id="3075535"/>
    <lineage>
        <taxon>Bacteria</taxon>
        <taxon>Bacillati</taxon>
        <taxon>Actinomycetota</taxon>
        <taxon>Actinomycetes</taxon>
        <taxon>Kitasatosporales</taxon>
        <taxon>Streptomycetaceae</taxon>
        <taxon>Streptomyces</taxon>
    </lineage>
</organism>
<evidence type="ECO:0000313" key="3">
    <source>
        <dbReference type="Proteomes" id="UP001183610"/>
    </source>
</evidence>
<keyword evidence="3" id="KW-1185">Reference proteome</keyword>
<reference evidence="3" key="1">
    <citation type="submission" date="2023-07" db="EMBL/GenBank/DDBJ databases">
        <title>30 novel species of actinomycetes from the DSMZ collection.</title>
        <authorList>
            <person name="Nouioui I."/>
        </authorList>
    </citation>
    <scope>NUCLEOTIDE SEQUENCE [LARGE SCALE GENOMIC DNA]</scope>
    <source>
        <strain evidence="3">DSM 41979</strain>
    </source>
</reference>
<evidence type="ECO:0000256" key="1">
    <source>
        <dbReference type="SAM" id="MobiDB-lite"/>
    </source>
</evidence>
<dbReference type="Proteomes" id="UP001183610">
    <property type="component" value="Unassembled WGS sequence"/>
</dbReference>
<evidence type="ECO:0000313" key="2">
    <source>
        <dbReference type="EMBL" id="MDT0413210.1"/>
    </source>
</evidence>
<name>A0ABU2RBT2_9ACTN</name>
<dbReference type="EMBL" id="JAVRET010000118">
    <property type="protein sequence ID" value="MDT0413210.1"/>
    <property type="molecule type" value="Genomic_DNA"/>
</dbReference>
<protein>
    <submittedName>
        <fullName evidence="2">Uncharacterized protein</fullName>
    </submittedName>
</protein>
<accession>A0ABU2RBT2</accession>
<feature type="compositionally biased region" description="Basic and acidic residues" evidence="1">
    <location>
        <begin position="16"/>
        <end position="39"/>
    </location>
</feature>
<sequence>MPFDRDAALYALLRAEARRRTEHHDDGPAKDHRPEREPEAAPSPSPEAAPDTPAATPSPRPAAQSEIRASHSPMS</sequence>
<gene>
    <name evidence="2" type="ORF">RM698_29720</name>
</gene>